<proteinExistence type="predicted"/>
<evidence type="ECO:0000313" key="1">
    <source>
        <dbReference type="EMBL" id="KAL0575195.1"/>
    </source>
</evidence>
<comment type="caution">
    <text evidence="1">The sequence shown here is derived from an EMBL/GenBank/DDBJ whole genome shotgun (WGS) entry which is preliminary data.</text>
</comment>
<reference evidence="1 2" key="1">
    <citation type="submission" date="2024-02" db="EMBL/GenBank/DDBJ databases">
        <title>A draft genome for the cacao thread blight pathogen Marasmius crinis-equi.</title>
        <authorList>
            <person name="Cohen S.P."/>
            <person name="Baruah I.K."/>
            <person name="Amoako-Attah I."/>
            <person name="Bukari Y."/>
            <person name="Meinhardt L.W."/>
            <person name="Bailey B.A."/>
        </authorList>
    </citation>
    <scope>NUCLEOTIDE SEQUENCE [LARGE SCALE GENOMIC DNA]</scope>
    <source>
        <strain evidence="1 2">GH-76</strain>
    </source>
</reference>
<accession>A0ABR3FII8</accession>
<dbReference type="InterPro" id="IPR008928">
    <property type="entry name" value="6-hairpin_glycosidase_sf"/>
</dbReference>
<keyword evidence="2" id="KW-1185">Reference proteome</keyword>
<dbReference type="Proteomes" id="UP001465976">
    <property type="component" value="Unassembled WGS sequence"/>
</dbReference>
<organism evidence="1 2">
    <name type="scientific">Marasmius crinis-equi</name>
    <dbReference type="NCBI Taxonomy" id="585013"/>
    <lineage>
        <taxon>Eukaryota</taxon>
        <taxon>Fungi</taxon>
        <taxon>Dikarya</taxon>
        <taxon>Basidiomycota</taxon>
        <taxon>Agaricomycotina</taxon>
        <taxon>Agaricomycetes</taxon>
        <taxon>Agaricomycetidae</taxon>
        <taxon>Agaricales</taxon>
        <taxon>Marasmiineae</taxon>
        <taxon>Marasmiaceae</taxon>
        <taxon>Marasmius</taxon>
    </lineage>
</organism>
<dbReference type="SUPFAM" id="SSF48208">
    <property type="entry name" value="Six-hairpin glycosidases"/>
    <property type="match status" value="1"/>
</dbReference>
<dbReference type="Gene3D" id="1.50.10.20">
    <property type="match status" value="1"/>
</dbReference>
<gene>
    <name evidence="1" type="ORF">V5O48_006770</name>
</gene>
<sequence length="290" mass="31844">MSSSLNKADWRKPTITATRSQRIQVAQSAIEKALSNLRGDGLFSTSFYASAVLYSDMAEFDFVSNGTRYKDQLARFLQLRAEETLASNSTRVCLFPLFLFPLPPNDNSHVPIQATQDLLELGHAAIRAYAAYRDNVFLGLAIDWWQWARAWTVSDSASSSHTAPGKSAPLPSSCSGLPIVGGTFQDTGPTNSHVQTLPTGNFLVLSSLLSEATLNQTYLDQATQTFYFFQRLLLDTMTTIPQESIFLNASDTKLCSTDPPAASYCSGIWIEGLATFSRVADRSSKPDEQL</sequence>
<name>A0ABR3FII8_9AGAR</name>
<evidence type="ECO:0000313" key="2">
    <source>
        <dbReference type="Proteomes" id="UP001465976"/>
    </source>
</evidence>
<dbReference type="EMBL" id="JBAHYK010000327">
    <property type="protein sequence ID" value="KAL0575195.1"/>
    <property type="molecule type" value="Genomic_DNA"/>
</dbReference>
<protein>
    <submittedName>
        <fullName evidence="1">Uncharacterized protein</fullName>
    </submittedName>
</protein>